<dbReference type="Proteomes" id="UP000249464">
    <property type="component" value="Unassembled WGS sequence"/>
</dbReference>
<protein>
    <submittedName>
        <fullName evidence="2">BQ5605_C002g01779 protein</fullName>
    </submittedName>
</protein>
<name>A0A2X0P2M9_9BASI</name>
<evidence type="ECO:0000313" key="2">
    <source>
        <dbReference type="EMBL" id="SGY35563.1"/>
    </source>
</evidence>
<proteinExistence type="predicted"/>
<evidence type="ECO:0000256" key="1">
    <source>
        <dbReference type="SAM" id="MobiDB-lite"/>
    </source>
</evidence>
<accession>A0A2X0P2M9</accession>
<feature type="region of interest" description="Disordered" evidence="1">
    <location>
        <begin position="31"/>
        <end position="70"/>
    </location>
</feature>
<reference evidence="2 3" key="1">
    <citation type="submission" date="2016-11" db="EMBL/GenBank/DDBJ databases">
        <authorList>
            <person name="Jaros S."/>
            <person name="Januszkiewicz K."/>
            <person name="Wedrychowicz H."/>
        </authorList>
    </citation>
    <scope>NUCLEOTIDE SEQUENCE [LARGE SCALE GENOMIC DNA]</scope>
</reference>
<dbReference type="EMBL" id="FQNC01000041">
    <property type="protein sequence ID" value="SGY35563.1"/>
    <property type="molecule type" value="Genomic_DNA"/>
</dbReference>
<keyword evidence="3" id="KW-1185">Reference proteome</keyword>
<feature type="compositionally biased region" description="Basic and acidic residues" evidence="1">
    <location>
        <begin position="31"/>
        <end position="50"/>
    </location>
</feature>
<sequence>MSEEMDMFYVDESYSFSSWRVSPRLRRCLVGEETERKEEGRNSTKSEQGREGPLVQRWMKSNKEGRKEIV</sequence>
<evidence type="ECO:0000313" key="3">
    <source>
        <dbReference type="Proteomes" id="UP000249464"/>
    </source>
</evidence>
<dbReference type="AlphaFoldDB" id="A0A2X0P2M9"/>
<organism evidence="2 3">
    <name type="scientific">Microbotryum silenes-dioicae</name>
    <dbReference type="NCBI Taxonomy" id="796604"/>
    <lineage>
        <taxon>Eukaryota</taxon>
        <taxon>Fungi</taxon>
        <taxon>Dikarya</taxon>
        <taxon>Basidiomycota</taxon>
        <taxon>Pucciniomycotina</taxon>
        <taxon>Microbotryomycetes</taxon>
        <taxon>Microbotryales</taxon>
        <taxon>Microbotryaceae</taxon>
        <taxon>Microbotryum</taxon>
    </lineage>
</organism>
<gene>
    <name evidence="2" type="primary">BQ5605_C002g01779</name>
    <name evidence="2" type="ORF">BQ5605_C002G01779</name>
</gene>
<feature type="compositionally biased region" description="Basic and acidic residues" evidence="1">
    <location>
        <begin position="61"/>
        <end position="70"/>
    </location>
</feature>